<evidence type="ECO:0000313" key="2">
    <source>
        <dbReference type="Proteomes" id="UP001165283"/>
    </source>
</evidence>
<dbReference type="RefSeq" id="WP_252444486.1">
    <property type="nucleotide sequence ID" value="NZ_JAGSOV010000069.1"/>
</dbReference>
<comment type="caution">
    <text evidence="1">The sequence shown here is derived from an EMBL/GenBank/DDBJ whole genome shotgun (WGS) entry which is preliminary data.</text>
</comment>
<dbReference type="Proteomes" id="UP001165283">
    <property type="component" value="Unassembled WGS sequence"/>
</dbReference>
<proteinExistence type="predicted"/>
<dbReference type="EMBL" id="JAGSOV010000069">
    <property type="protein sequence ID" value="MCO1659624.1"/>
    <property type="molecule type" value="Genomic_DNA"/>
</dbReference>
<reference evidence="1" key="1">
    <citation type="submission" date="2021-04" db="EMBL/GenBank/DDBJ databases">
        <title>Pseudonocardia sp. nov., isolated from sandy soil of mangrove forest.</title>
        <authorList>
            <person name="Zan Z."/>
            <person name="Huang R."/>
            <person name="Liu W."/>
        </authorList>
    </citation>
    <scope>NUCLEOTIDE SEQUENCE</scope>
    <source>
        <strain evidence="1">S2-4</strain>
    </source>
</reference>
<keyword evidence="2" id="KW-1185">Reference proteome</keyword>
<evidence type="ECO:0000313" key="1">
    <source>
        <dbReference type="EMBL" id="MCO1659624.1"/>
    </source>
</evidence>
<accession>A0ABT1A9Y1</accession>
<protein>
    <submittedName>
        <fullName evidence="1">Uncharacterized protein</fullName>
    </submittedName>
</protein>
<organism evidence="1 2">
    <name type="scientific">Pseudonocardia humida</name>
    <dbReference type="NCBI Taxonomy" id="2800819"/>
    <lineage>
        <taxon>Bacteria</taxon>
        <taxon>Bacillati</taxon>
        <taxon>Actinomycetota</taxon>
        <taxon>Actinomycetes</taxon>
        <taxon>Pseudonocardiales</taxon>
        <taxon>Pseudonocardiaceae</taxon>
        <taxon>Pseudonocardia</taxon>
    </lineage>
</organism>
<gene>
    <name evidence="1" type="ORF">KDL28_31595</name>
</gene>
<sequence length="163" mass="17977">MLRSAEVSAVLVVPDGPFHNLRWASRVEFTLDCFVCERTGRTAVLERGAERGVCSGGGTHGPHHAPARIAAYDHTSEPGRTTLHAVVDFWWAPFEDAADDGRALAPTRAPWVRLHLGYLCPRDHDGGSFSIQTNAVRPVLTRCRHCDAPLAESHEVPRVRLRP</sequence>
<name>A0ABT1A9Y1_9PSEU</name>